<dbReference type="InterPro" id="IPR019533">
    <property type="entry name" value="Peptidase_S26"/>
</dbReference>
<comment type="similarity">
    <text evidence="6">Belongs to the peptidase S26 family. IMP1 subfamily.</text>
</comment>
<feature type="active site" evidence="7">
    <location>
        <position position="98"/>
    </location>
</feature>
<dbReference type="PANTHER" id="PTHR12383:SF16">
    <property type="entry name" value="MITOCHONDRIAL INNER MEMBRANE PROTEASE SUBUNIT 1"/>
    <property type="match status" value="1"/>
</dbReference>
<evidence type="ECO:0000256" key="4">
    <source>
        <dbReference type="ARBA" id="ARBA00023128"/>
    </source>
</evidence>
<evidence type="ECO:0000256" key="3">
    <source>
        <dbReference type="ARBA" id="ARBA00022801"/>
    </source>
</evidence>
<evidence type="ECO:0000256" key="2">
    <source>
        <dbReference type="ARBA" id="ARBA00022792"/>
    </source>
</evidence>
<evidence type="ECO:0000313" key="10">
    <source>
        <dbReference type="EMBL" id="KIW64647.1"/>
    </source>
</evidence>
<dbReference type="AlphaFoldDB" id="A0A0D2DR24"/>
<evidence type="ECO:0000256" key="7">
    <source>
        <dbReference type="PIRSR" id="PIRSR600223-1"/>
    </source>
</evidence>
<dbReference type="GO" id="GO:0042720">
    <property type="term" value="C:mitochondrial inner membrane peptidase complex"/>
    <property type="evidence" value="ECO:0007669"/>
    <property type="project" value="TreeGrafter"/>
</dbReference>
<feature type="active site" evidence="7">
    <location>
        <position position="54"/>
    </location>
</feature>
<dbReference type="NCBIfam" id="TIGR02227">
    <property type="entry name" value="sigpep_I_bact"/>
    <property type="match status" value="1"/>
</dbReference>
<reference evidence="10 11" key="1">
    <citation type="submission" date="2015-01" db="EMBL/GenBank/DDBJ databases">
        <title>The Genome Sequence of Capronia semiimmersa CBS27337.</title>
        <authorList>
            <consortium name="The Broad Institute Genomics Platform"/>
            <person name="Cuomo C."/>
            <person name="de Hoog S."/>
            <person name="Gorbushina A."/>
            <person name="Stielow B."/>
            <person name="Teixiera M."/>
            <person name="Abouelleil A."/>
            <person name="Chapman S.B."/>
            <person name="Priest M."/>
            <person name="Young S.K."/>
            <person name="Wortman J."/>
            <person name="Nusbaum C."/>
            <person name="Birren B."/>
        </authorList>
    </citation>
    <scope>NUCLEOTIDE SEQUENCE [LARGE SCALE GENOMIC DNA]</scope>
    <source>
        <strain evidence="10 11">CBS 27337</strain>
    </source>
</reference>
<dbReference type="Gene3D" id="2.10.109.10">
    <property type="entry name" value="Umud Fragment, subunit A"/>
    <property type="match status" value="1"/>
</dbReference>
<dbReference type="PROSITE" id="PS00761">
    <property type="entry name" value="SPASE_I_3"/>
    <property type="match status" value="1"/>
</dbReference>
<keyword evidence="8" id="KW-0645">Protease</keyword>
<dbReference type="HOGENOM" id="CLU_028723_4_2_1"/>
<dbReference type="PANTHER" id="PTHR12383">
    <property type="entry name" value="PROTEASE FAMILY S26 MITOCHONDRIAL INNER MEMBRANE PROTEASE-RELATED"/>
    <property type="match status" value="1"/>
</dbReference>
<dbReference type="Proteomes" id="UP000054266">
    <property type="component" value="Unassembled WGS sequence"/>
</dbReference>
<dbReference type="InterPro" id="IPR052064">
    <property type="entry name" value="Mito_IMP1_subunit"/>
</dbReference>
<evidence type="ECO:0000256" key="8">
    <source>
        <dbReference type="RuleBase" id="RU362041"/>
    </source>
</evidence>
<protein>
    <recommendedName>
        <fullName evidence="8">Mitochondrial inner membrane protease subunit</fullName>
        <ecNumber evidence="8">3.4.21.-</ecNumber>
    </recommendedName>
</protein>
<keyword evidence="11" id="KW-1185">Reference proteome</keyword>
<name>A0A0D2DR24_9EURO</name>
<proteinExistence type="inferred from homology"/>
<dbReference type="EMBL" id="KN846961">
    <property type="protein sequence ID" value="KIW64647.1"/>
    <property type="molecule type" value="Genomic_DNA"/>
</dbReference>
<organism evidence="10 11">
    <name type="scientific">Phialophora macrospora</name>
    <dbReference type="NCBI Taxonomy" id="1851006"/>
    <lineage>
        <taxon>Eukaryota</taxon>
        <taxon>Fungi</taxon>
        <taxon>Dikarya</taxon>
        <taxon>Ascomycota</taxon>
        <taxon>Pezizomycotina</taxon>
        <taxon>Eurotiomycetes</taxon>
        <taxon>Chaetothyriomycetidae</taxon>
        <taxon>Chaetothyriales</taxon>
        <taxon>Herpotrichiellaceae</taxon>
        <taxon>Phialophora</taxon>
    </lineage>
</organism>
<dbReference type="PRINTS" id="PR00727">
    <property type="entry name" value="LEADERPTASE"/>
</dbReference>
<dbReference type="InterPro" id="IPR000223">
    <property type="entry name" value="Pept_S26A_signal_pept_1"/>
</dbReference>
<dbReference type="CDD" id="cd06530">
    <property type="entry name" value="S26_SPase_I"/>
    <property type="match status" value="1"/>
</dbReference>
<dbReference type="EC" id="3.4.21.-" evidence="8"/>
<evidence type="ECO:0000256" key="6">
    <source>
        <dbReference type="ARBA" id="ARBA00038445"/>
    </source>
</evidence>
<evidence type="ECO:0000256" key="1">
    <source>
        <dbReference type="ARBA" id="ARBA00004273"/>
    </source>
</evidence>
<keyword evidence="4 8" id="KW-0496">Mitochondrion</keyword>
<evidence type="ECO:0000256" key="5">
    <source>
        <dbReference type="ARBA" id="ARBA00023136"/>
    </source>
</evidence>
<keyword evidence="3 8" id="KW-0378">Hydrolase</keyword>
<gene>
    <name evidence="10" type="ORF">PV04_09570</name>
</gene>
<accession>A0A0D2DR24</accession>
<dbReference type="STRING" id="5601.A0A0D2DR24"/>
<dbReference type="GO" id="GO:0004252">
    <property type="term" value="F:serine-type endopeptidase activity"/>
    <property type="evidence" value="ECO:0007669"/>
    <property type="project" value="InterPro"/>
</dbReference>
<keyword evidence="5" id="KW-0472">Membrane</keyword>
<evidence type="ECO:0000259" key="9">
    <source>
        <dbReference type="Pfam" id="PF10502"/>
    </source>
</evidence>
<dbReference type="GO" id="GO:0006465">
    <property type="term" value="P:signal peptide processing"/>
    <property type="evidence" value="ECO:0007669"/>
    <property type="project" value="InterPro"/>
</dbReference>
<dbReference type="InterPro" id="IPR036286">
    <property type="entry name" value="LexA/Signal_pep-like_sf"/>
</dbReference>
<dbReference type="InterPro" id="IPR019758">
    <property type="entry name" value="Pept_S26A_signal_pept_1_CS"/>
</dbReference>
<sequence>MSPASRLWSRLRAVPSHPFVRAMATVGGTSIAALSLWTLIAHNFVTYGPSEGPSMYPTIPSQRSYNILSRRHKHGRNIQVGDIIVYESPMFQGRRACKRVIGMPGDYVVRDPSLSPTVGAAPIPGLYAGAPDGVREEPVMIQVPEGHVWVAGDNLSYSRDSRFHGPVPMALIQGKTLYVGDGWFNWTSLRSPQLQPALSADENPFNRLYGKDGTEVSRPG</sequence>
<feature type="domain" description="Peptidase S26" evidence="9">
    <location>
        <begin position="31"/>
        <end position="177"/>
    </location>
</feature>
<dbReference type="GO" id="GO:0006627">
    <property type="term" value="P:protein processing involved in protein targeting to mitochondrion"/>
    <property type="evidence" value="ECO:0007669"/>
    <property type="project" value="TreeGrafter"/>
</dbReference>
<dbReference type="Pfam" id="PF10502">
    <property type="entry name" value="Peptidase_S26"/>
    <property type="match status" value="1"/>
</dbReference>
<keyword evidence="2 8" id="KW-0999">Mitochondrion inner membrane</keyword>
<evidence type="ECO:0000313" key="11">
    <source>
        <dbReference type="Proteomes" id="UP000054266"/>
    </source>
</evidence>
<comment type="subcellular location">
    <subcellularLocation>
        <location evidence="1 8">Mitochondrion inner membrane</location>
    </subcellularLocation>
</comment>
<dbReference type="SUPFAM" id="SSF51306">
    <property type="entry name" value="LexA/Signal peptidase"/>
    <property type="match status" value="1"/>
</dbReference>